<keyword evidence="3" id="KW-1185">Reference proteome</keyword>
<comment type="caution">
    <text evidence="2">The sequence shown here is derived from an EMBL/GenBank/DDBJ whole genome shotgun (WGS) entry which is preliminary data.</text>
</comment>
<protein>
    <submittedName>
        <fullName evidence="2">Uncharacterized protein</fullName>
    </submittedName>
</protein>
<feature type="compositionally biased region" description="Basic residues" evidence="1">
    <location>
        <begin position="119"/>
        <end position="128"/>
    </location>
</feature>
<accession>A0A4Z2HN27</accession>
<evidence type="ECO:0000313" key="3">
    <source>
        <dbReference type="Proteomes" id="UP000314294"/>
    </source>
</evidence>
<gene>
    <name evidence="2" type="ORF">EYF80_022763</name>
</gene>
<evidence type="ECO:0000256" key="1">
    <source>
        <dbReference type="SAM" id="MobiDB-lite"/>
    </source>
</evidence>
<dbReference type="EMBL" id="SRLO01000211">
    <property type="protein sequence ID" value="TNN66990.1"/>
    <property type="molecule type" value="Genomic_DNA"/>
</dbReference>
<feature type="compositionally biased region" description="Polar residues" evidence="1">
    <location>
        <begin position="104"/>
        <end position="113"/>
    </location>
</feature>
<sequence length="146" mass="15347">MARYGLSRPVGNAAALPRISFLTTQQAIMDSRVIPSGFAAAPVETGHALSRNPPLLRSLRFDISSEEVGLSFWTDGRAGTGGRADGTWGRGSLARGLAVKLSPQPRTTATSPGVLSANHGRRARGRRGRGVDKSRDGGGLSEKLLL</sequence>
<dbReference type="Proteomes" id="UP000314294">
    <property type="component" value="Unassembled WGS sequence"/>
</dbReference>
<reference evidence="2 3" key="1">
    <citation type="submission" date="2019-03" db="EMBL/GenBank/DDBJ databases">
        <title>First draft genome of Liparis tanakae, snailfish: a comprehensive survey of snailfish specific genes.</title>
        <authorList>
            <person name="Kim W."/>
            <person name="Song I."/>
            <person name="Jeong J.-H."/>
            <person name="Kim D."/>
            <person name="Kim S."/>
            <person name="Ryu S."/>
            <person name="Song J.Y."/>
            <person name="Lee S.K."/>
        </authorList>
    </citation>
    <scope>NUCLEOTIDE SEQUENCE [LARGE SCALE GENOMIC DNA]</scope>
    <source>
        <tissue evidence="2">Muscle</tissue>
    </source>
</reference>
<name>A0A4Z2HN27_9TELE</name>
<evidence type="ECO:0000313" key="2">
    <source>
        <dbReference type="EMBL" id="TNN66990.1"/>
    </source>
</evidence>
<dbReference type="AlphaFoldDB" id="A0A4Z2HN27"/>
<feature type="region of interest" description="Disordered" evidence="1">
    <location>
        <begin position="97"/>
        <end position="140"/>
    </location>
</feature>
<proteinExistence type="predicted"/>
<organism evidence="2 3">
    <name type="scientific">Liparis tanakae</name>
    <name type="common">Tanaka's snailfish</name>
    <dbReference type="NCBI Taxonomy" id="230148"/>
    <lineage>
        <taxon>Eukaryota</taxon>
        <taxon>Metazoa</taxon>
        <taxon>Chordata</taxon>
        <taxon>Craniata</taxon>
        <taxon>Vertebrata</taxon>
        <taxon>Euteleostomi</taxon>
        <taxon>Actinopterygii</taxon>
        <taxon>Neopterygii</taxon>
        <taxon>Teleostei</taxon>
        <taxon>Neoteleostei</taxon>
        <taxon>Acanthomorphata</taxon>
        <taxon>Eupercaria</taxon>
        <taxon>Perciformes</taxon>
        <taxon>Cottioidei</taxon>
        <taxon>Cottales</taxon>
        <taxon>Liparidae</taxon>
        <taxon>Liparis</taxon>
    </lineage>
</organism>